<accession>A0A242YZ51</accession>
<gene>
    <name evidence="1" type="ORF">BK730_24285</name>
</gene>
<dbReference type="EMBL" id="NFDE01000063">
    <property type="protein sequence ID" value="OTX84988.1"/>
    <property type="molecule type" value="Genomic_DNA"/>
</dbReference>
<name>A0A242YZ51_9BACI</name>
<reference evidence="1 2" key="1">
    <citation type="submission" date="2016-10" db="EMBL/GenBank/DDBJ databases">
        <title>Comparative genomics of Bacillus thuringiensis reveals a path to pathogens against multiple invertebrate hosts.</title>
        <authorList>
            <person name="Zheng J."/>
            <person name="Gao Q."/>
            <person name="Liu H."/>
            <person name="Peng D."/>
            <person name="Ruan L."/>
            <person name="Sun M."/>
        </authorList>
    </citation>
    <scope>NUCLEOTIDE SEQUENCE [LARGE SCALE GENOMIC DNA]</scope>
    <source>
        <strain evidence="1">BGSC 4BK1</strain>
    </source>
</reference>
<protein>
    <submittedName>
        <fullName evidence="1">Uncharacterized protein</fullName>
    </submittedName>
</protein>
<dbReference type="AlphaFoldDB" id="A0A242YZ51"/>
<organism evidence="1 2">
    <name type="scientific">Bacillus wiedmannii</name>
    <dbReference type="NCBI Taxonomy" id="1890302"/>
    <lineage>
        <taxon>Bacteria</taxon>
        <taxon>Bacillati</taxon>
        <taxon>Bacillota</taxon>
        <taxon>Bacilli</taxon>
        <taxon>Bacillales</taxon>
        <taxon>Bacillaceae</taxon>
        <taxon>Bacillus</taxon>
        <taxon>Bacillus cereus group</taxon>
    </lineage>
</organism>
<proteinExistence type="predicted"/>
<evidence type="ECO:0000313" key="1">
    <source>
        <dbReference type="EMBL" id="OTX84988.1"/>
    </source>
</evidence>
<evidence type="ECO:0000313" key="2">
    <source>
        <dbReference type="Proteomes" id="UP000194945"/>
    </source>
</evidence>
<comment type="caution">
    <text evidence="1">The sequence shown here is derived from an EMBL/GenBank/DDBJ whole genome shotgun (WGS) entry which is preliminary data.</text>
</comment>
<dbReference type="Proteomes" id="UP000194945">
    <property type="component" value="Unassembled WGS sequence"/>
</dbReference>
<sequence>MNKPLEYEKFSKDRRNLMLKGIDNLYDALDRKYLVLIADLRSEKSKWLFKCKEFIAATSKEMENIYKIQQELLYFKVEIAEHRLTKERYKNFIQFVSSLD</sequence>